<organism evidence="2 3">
    <name type="scientific">Candida verbasci</name>
    <dbReference type="NCBI Taxonomy" id="1227364"/>
    <lineage>
        <taxon>Eukaryota</taxon>
        <taxon>Fungi</taxon>
        <taxon>Dikarya</taxon>
        <taxon>Ascomycota</taxon>
        <taxon>Saccharomycotina</taxon>
        <taxon>Pichiomycetes</taxon>
        <taxon>Debaryomycetaceae</taxon>
        <taxon>Candida/Lodderomyces clade</taxon>
        <taxon>Candida</taxon>
    </lineage>
</organism>
<dbReference type="NCBIfam" id="TIGR00296">
    <property type="entry name" value="TIGR00296 family protein"/>
    <property type="match status" value="1"/>
</dbReference>
<dbReference type="SUPFAM" id="SSF143447">
    <property type="entry name" value="AMMECR1-like"/>
    <property type="match status" value="1"/>
</dbReference>
<name>A0A9W4TSL3_9ASCO</name>
<protein>
    <recommendedName>
        <fullName evidence="1">AMMECR1 domain-containing protein</fullName>
    </recommendedName>
</protein>
<reference evidence="2" key="1">
    <citation type="submission" date="2022-12" db="EMBL/GenBank/DDBJ databases">
        <authorList>
            <person name="Brejova B."/>
        </authorList>
    </citation>
    <scope>NUCLEOTIDE SEQUENCE</scope>
</reference>
<dbReference type="InterPro" id="IPR036071">
    <property type="entry name" value="AMMECR1_dom_sf"/>
</dbReference>
<gene>
    <name evidence="2" type="ORF">CANVERA_P0853</name>
</gene>
<evidence type="ECO:0000313" key="3">
    <source>
        <dbReference type="Proteomes" id="UP001152885"/>
    </source>
</evidence>
<dbReference type="EMBL" id="CANTUO010000001">
    <property type="protein sequence ID" value="CAI5756337.1"/>
    <property type="molecule type" value="Genomic_DNA"/>
</dbReference>
<dbReference type="InterPro" id="IPR002733">
    <property type="entry name" value="AMMECR1_domain"/>
</dbReference>
<dbReference type="AlphaFoldDB" id="A0A9W4TSL3"/>
<dbReference type="PANTHER" id="PTHR13016:SF0">
    <property type="entry name" value="AMME SYNDROME CANDIDATE GENE 1 PROTEIN"/>
    <property type="match status" value="1"/>
</dbReference>
<comment type="caution">
    <text evidence="2">The sequence shown here is derived from an EMBL/GenBank/DDBJ whole genome shotgun (WGS) entry which is preliminary data.</text>
</comment>
<proteinExistence type="predicted"/>
<evidence type="ECO:0000259" key="1">
    <source>
        <dbReference type="PROSITE" id="PS51112"/>
    </source>
</evidence>
<dbReference type="Proteomes" id="UP001152885">
    <property type="component" value="Unassembled WGS sequence"/>
</dbReference>
<dbReference type="OrthoDB" id="24630at2759"/>
<dbReference type="InterPro" id="IPR023473">
    <property type="entry name" value="AMMECR1"/>
</dbReference>
<sequence>MSKTLSCYAFETLINKLQTDSKKIPLSSYFEILGEDSSKLPASAPLFITWNKNQSLRGCIGTFQSLPISSGVSKFAINSAFQDPRFPPIKAKELDSLSVSVTLLDNFREIKNANDWTIGLNGLKISFELDGDYYSGTFLPSVAEDEEWDKITTLYYLLKKADYSIAKSNVAEFYKNGLDEGWLKLVKYDGLKQGVTYEEFNKIRNEI</sequence>
<dbReference type="Gene3D" id="3.30.700.20">
    <property type="entry name" value="Hypothetical protein ph0010, domain 1"/>
    <property type="match status" value="1"/>
</dbReference>
<evidence type="ECO:0000313" key="2">
    <source>
        <dbReference type="EMBL" id="CAI5756337.1"/>
    </source>
</evidence>
<feature type="domain" description="AMMECR1" evidence="1">
    <location>
        <begin position="1"/>
        <end position="204"/>
    </location>
</feature>
<dbReference type="PANTHER" id="PTHR13016">
    <property type="entry name" value="AMMECR1 HOMOLOG"/>
    <property type="match status" value="1"/>
</dbReference>
<dbReference type="InterPro" id="IPR027485">
    <property type="entry name" value="AMMECR1_N"/>
</dbReference>
<dbReference type="PROSITE" id="PS51112">
    <property type="entry name" value="AMMECR1"/>
    <property type="match status" value="1"/>
</dbReference>
<accession>A0A9W4TSL3</accession>
<dbReference type="Pfam" id="PF01871">
    <property type="entry name" value="AMMECR1"/>
    <property type="match status" value="1"/>
</dbReference>
<keyword evidence="3" id="KW-1185">Reference proteome</keyword>